<dbReference type="GO" id="GO:0005737">
    <property type="term" value="C:cytoplasm"/>
    <property type="evidence" value="ECO:0007669"/>
    <property type="project" value="TreeGrafter"/>
</dbReference>
<proteinExistence type="predicted"/>
<dbReference type="EMBL" id="JAEFBK010000008">
    <property type="protein sequence ID" value="KAG7577293.1"/>
    <property type="molecule type" value="Genomic_DNA"/>
</dbReference>
<name>A0A8T2AT23_9BRAS</name>
<keyword evidence="5" id="KW-0862">Zinc</keyword>
<sequence>MVFDAVNPDPDSFVYYDPIYNDDGDFRRTQNLMFIFHVCYNLAPEVNSDGEEEDPHNLETLVRDQTQEFDKELLFSGDREQIQVIVYHLLDLIKAPRYIEVVSKLIDAIFDLKERDKISNVMKVDVVINVIVWRFPDDDDDDDVDVKLEVAPASNEAIEQHLETVVVENESYCVICMDNIRVGSDKAAGRMPCSHVFHRTCAENWLRSSGICPVCRAMFPF</sequence>
<dbReference type="GO" id="GO:0008270">
    <property type="term" value="F:zinc ion binding"/>
    <property type="evidence" value="ECO:0007669"/>
    <property type="project" value="UniProtKB-KW"/>
</dbReference>
<comment type="caution">
    <text evidence="8">The sequence shown here is derived from an EMBL/GenBank/DDBJ whole genome shotgun (WGS) entry which is preliminary data.</text>
</comment>
<evidence type="ECO:0000256" key="1">
    <source>
        <dbReference type="ARBA" id="ARBA00000900"/>
    </source>
</evidence>
<organism evidence="8 9">
    <name type="scientific">Arabidopsis thaliana x Arabidopsis arenosa</name>
    <dbReference type="NCBI Taxonomy" id="1240361"/>
    <lineage>
        <taxon>Eukaryota</taxon>
        <taxon>Viridiplantae</taxon>
        <taxon>Streptophyta</taxon>
        <taxon>Embryophyta</taxon>
        <taxon>Tracheophyta</taxon>
        <taxon>Spermatophyta</taxon>
        <taxon>Magnoliopsida</taxon>
        <taxon>eudicotyledons</taxon>
        <taxon>Gunneridae</taxon>
        <taxon>Pentapetalae</taxon>
        <taxon>rosids</taxon>
        <taxon>malvids</taxon>
        <taxon>Brassicales</taxon>
        <taxon>Brassicaceae</taxon>
        <taxon>Camelineae</taxon>
        <taxon>Arabidopsis</taxon>
    </lineage>
</organism>
<dbReference type="GO" id="GO:0061630">
    <property type="term" value="F:ubiquitin protein ligase activity"/>
    <property type="evidence" value="ECO:0007669"/>
    <property type="project" value="UniProtKB-EC"/>
</dbReference>
<feature type="domain" description="RING-type" evidence="7">
    <location>
        <begin position="173"/>
        <end position="216"/>
    </location>
</feature>
<dbReference type="GO" id="GO:0016567">
    <property type="term" value="P:protein ubiquitination"/>
    <property type="evidence" value="ECO:0007669"/>
    <property type="project" value="TreeGrafter"/>
</dbReference>
<keyword evidence="9" id="KW-1185">Reference proteome</keyword>
<dbReference type="SMART" id="SM00184">
    <property type="entry name" value="RING"/>
    <property type="match status" value="1"/>
</dbReference>
<dbReference type="Proteomes" id="UP000694240">
    <property type="component" value="Chromosome 8"/>
</dbReference>
<accession>A0A8T2AT23</accession>
<dbReference type="SMART" id="SM00744">
    <property type="entry name" value="RINGv"/>
    <property type="match status" value="1"/>
</dbReference>
<dbReference type="AlphaFoldDB" id="A0A8T2AT23"/>
<dbReference type="InterPro" id="IPR011016">
    <property type="entry name" value="Znf_RING-CH"/>
</dbReference>
<evidence type="ECO:0000313" key="9">
    <source>
        <dbReference type="Proteomes" id="UP000694240"/>
    </source>
</evidence>
<evidence type="ECO:0000256" key="3">
    <source>
        <dbReference type="ARBA" id="ARBA00022723"/>
    </source>
</evidence>
<dbReference type="InterPro" id="IPR001841">
    <property type="entry name" value="Znf_RING"/>
</dbReference>
<dbReference type="Pfam" id="PF13639">
    <property type="entry name" value="zf-RING_2"/>
    <property type="match status" value="1"/>
</dbReference>
<evidence type="ECO:0000256" key="5">
    <source>
        <dbReference type="ARBA" id="ARBA00022833"/>
    </source>
</evidence>
<evidence type="ECO:0000256" key="6">
    <source>
        <dbReference type="PROSITE-ProRule" id="PRU00175"/>
    </source>
</evidence>
<keyword evidence="3" id="KW-0479">Metal-binding</keyword>
<dbReference type="PANTHER" id="PTHR15710:SF184">
    <property type="entry name" value="RING_U-BOX SUPERFAMILY PROTEIN"/>
    <property type="match status" value="1"/>
</dbReference>
<keyword evidence="4 6" id="KW-0863">Zinc-finger</keyword>
<evidence type="ECO:0000256" key="2">
    <source>
        <dbReference type="ARBA" id="ARBA00012483"/>
    </source>
</evidence>
<dbReference type="PANTHER" id="PTHR15710">
    <property type="entry name" value="E3 UBIQUITIN-PROTEIN LIGASE PRAJA"/>
    <property type="match status" value="1"/>
</dbReference>
<evidence type="ECO:0000313" key="8">
    <source>
        <dbReference type="EMBL" id="KAG7577293.1"/>
    </source>
</evidence>
<dbReference type="EC" id="2.3.2.27" evidence="2"/>
<evidence type="ECO:0000259" key="7">
    <source>
        <dbReference type="PROSITE" id="PS50089"/>
    </source>
</evidence>
<protein>
    <recommendedName>
        <fullName evidence="2">RING-type E3 ubiquitin transferase</fullName>
        <ecNumber evidence="2">2.3.2.27</ecNumber>
    </recommendedName>
</protein>
<dbReference type="PROSITE" id="PS50089">
    <property type="entry name" value="ZF_RING_2"/>
    <property type="match status" value="1"/>
</dbReference>
<comment type="catalytic activity">
    <reaction evidence="1">
        <text>S-ubiquitinyl-[E2 ubiquitin-conjugating enzyme]-L-cysteine + [acceptor protein]-L-lysine = [E2 ubiquitin-conjugating enzyme]-L-cysteine + N(6)-ubiquitinyl-[acceptor protein]-L-lysine.</text>
        <dbReference type="EC" id="2.3.2.27"/>
    </reaction>
</comment>
<evidence type="ECO:0000256" key="4">
    <source>
        <dbReference type="ARBA" id="ARBA00022771"/>
    </source>
</evidence>
<gene>
    <name evidence="8" type="ORF">ISN45_Aa03g015860</name>
</gene>
<reference evidence="8 9" key="1">
    <citation type="submission" date="2020-12" db="EMBL/GenBank/DDBJ databases">
        <title>Concerted genomic and epigenomic changes stabilize Arabidopsis allopolyploids.</title>
        <authorList>
            <person name="Chen Z."/>
        </authorList>
    </citation>
    <scope>NUCLEOTIDE SEQUENCE [LARGE SCALE GENOMIC DNA]</scope>
    <source>
        <strain evidence="8">Allo738</strain>
        <tissue evidence="8">Leaf</tissue>
    </source>
</reference>